<evidence type="ECO:0000313" key="2">
    <source>
        <dbReference type="EMBL" id="PJA20415.1"/>
    </source>
</evidence>
<organism evidence="2 3">
    <name type="scientific">Candidatus Berkelbacteria bacterium CG_4_10_14_0_2_um_filter_35_9_33_12</name>
    <dbReference type="NCBI Taxonomy" id="1974499"/>
    <lineage>
        <taxon>Bacteria</taxon>
        <taxon>Candidatus Berkelbacteria</taxon>
    </lineage>
</organism>
<keyword evidence="1" id="KW-0812">Transmembrane</keyword>
<comment type="caution">
    <text evidence="2">The sequence shown here is derived from an EMBL/GenBank/DDBJ whole genome shotgun (WGS) entry which is preliminary data.</text>
</comment>
<feature type="transmembrane region" description="Helical" evidence="1">
    <location>
        <begin position="92"/>
        <end position="114"/>
    </location>
</feature>
<dbReference type="Pfam" id="PF18895">
    <property type="entry name" value="T4SS_pilin"/>
    <property type="match status" value="1"/>
</dbReference>
<proteinExistence type="predicted"/>
<gene>
    <name evidence="2" type="ORF">COX60_01770</name>
</gene>
<accession>A0A2M7W428</accession>
<dbReference type="InterPro" id="IPR043993">
    <property type="entry name" value="T4SS_pilin"/>
</dbReference>
<sequence>MEKIYTLVNQALVAYSPPGSGFDSPVPSGSSIDTGRKFKDLPTTIATLFNFIIGVAAVVFVILLMVGGITYLTGAGNEEQVNKSKKLMIDSIIGLVVVLAAWAIGTYVLNAFGYSVS</sequence>
<feature type="transmembrane region" description="Helical" evidence="1">
    <location>
        <begin position="48"/>
        <end position="72"/>
    </location>
</feature>
<keyword evidence="1" id="KW-0472">Membrane</keyword>
<dbReference type="EMBL" id="PFQF01000028">
    <property type="protein sequence ID" value="PJA20415.1"/>
    <property type="molecule type" value="Genomic_DNA"/>
</dbReference>
<name>A0A2M7W428_9BACT</name>
<keyword evidence="1" id="KW-1133">Transmembrane helix</keyword>
<evidence type="ECO:0000313" key="3">
    <source>
        <dbReference type="Proteomes" id="UP000230137"/>
    </source>
</evidence>
<protein>
    <submittedName>
        <fullName evidence="2">Uncharacterized protein</fullName>
    </submittedName>
</protein>
<reference evidence="3" key="1">
    <citation type="submission" date="2017-09" db="EMBL/GenBank/DDBJ databases">
        <title>Depth-based differentiation of microbial function through sediment-hosted aquifers and enrichment of novel symbionts in the deep terrestrial subsurface.</title>
        <authorList>
            <person name="Probst A.J."/>
            <person name="Ladd B."/>
            <person name="Jarett J.K."/>
            <person name="Geller-Mcgrath D.E."/>
            <person name="Sieber C.M.K."/>
            <person name="Emerson J.B."/>
            <person name="Anantharaman K."/>
            <person name="Thomas B.C."/>
            <person name="Malmstrom R."/>
            <person name="Stieglmeier M."/>
            <person name="Klingl A."/>
            <person name="Woyke T."/>
            <person name="Ryan C.M."/>
            <person name="Banfield J.F."/>
        </authorList>
    </citation>
    <scope>NUCLEOTIDE SEQUENCE [LARGE SCALE GENOMIC DNA]</scope>
</reference>
<evidence type="ECO:0000256" key="1">
    <source>
        <dbReference type="SAM" id="Phobius"/>
    </source>
</evidence>
<dbReference type="Proteomes" id="UP000230137">
    <property type="component" value="Unassembled WGS sequence"/>
</dbReference>
<dbReference type="AlphaFoldDB" id="A0A2M7W428"/>